<proteinExistence type="predicted"/>
<dbReference type="EMBL" id="GGEC01002497">
    <property type="protein sequence ID" value="MBW82980.1"/>
    <property type="molecule type" value="Transcribed_RNA"/>
</dbReference>
<evidence type="ECO:0000313" key="1">
    <source>
        <dbReference type="EMBL" id="MBW82981.1"/>
    </source>
</evidence>
<name>A0A2P2IP31_RHIMU</name>
<organism evidence="1">
    <name type="scientific">Rhizophora mucronata</name>
    <name type="common">Asiatic mangrove</name>
    <dbReference type="NCBI Taxonomy" id="61149"/>
    <lineage>
        <taxon>Eukaryota</taxon>
        <taxon>Viridiplantae</taxon>
        <taxon>Streptophyta</taxon>
        <taxon>Embryophyta</taxon>
        <taxon>Tracheophyta</taxon>
        <taxon>Spermatophyta</taxon>
        <taxon>Magnoliopsida</taxon>
        <taxon>eudicotyledons</taxon>
        <taxon>Gunneridae</taxon>
        <taxon>Pentapetalae</taxon>
        <taxon>rosids</taxon>
        <taxon>fabids</taxon>
        <taxon>Malpighiales</taxon>
        <taxon>Rhizophoraceae</taxon>
        <taxon>Rhizophora</taxon>
    </lineage>
</organism>
<dbReference type="EMBL" id="GGEC01002498">
    <property type="protein sequence ID" value="MBW82981.1"/>
    <property type="molecule type" value="Transcribed_RNA"/>
</dbReference>
<protein>
    <submittedName>
        <fullName evidence="1">Uncharacterized protein</fullName>
    </submittedName>
</protein>
<sequence>MSNRFINPFCSINLSLMCTILMFKKQLLVSNLCDVELLNHKLRKPILETKSIFLCRICGKLKHTLRNS</sequence>
<accession>A0A2P2IP31</accession>
<dbReference type="AlphaFoldDB" id="A0A2P2IP31"/>
<reference evidence="1" key="1">
    <citation type="submission" date="2018-02" db="EMBL/GenBank/DDBJ databases">
        <title>Rhizophora mucronata_Transcriptome.</title>
        <authorList>
            <person name="Meera S.P."/>
            <person name="Sreeshan A."/>
            <person name="Augustine A."/>
        </authorList>
    </citation>
    <scope>NUCLEOTIDE SEQUENCE</scope>
    <source>
        <tissue evidence="1">Leaf</tissue>
    </source>
</reference>